<feature type="compositionally biased region" description="Pro residues" evidence="5">
    <location>
        <begin position="61"/>
        <end position="71"/>
    </location>
</feature>
<dbReference type="GO" id="GO:0004553">
    <property type="term" value="F:hydrolase activity, hydrolyzing O-glycosyl compounds"/>
    <property type="evidence" value="ECO:0007669"/>
    <property type="project" value="InterPro"/>
</dbReference>
<keyword evidence="3" id="KW-0326">Glycosidase</keyword>
<evidence type="ECO:0000256" key="5">
    <source>
        <dbReference type="SAM" id="MobiDB-lite"/>
    </source>
</evidence>
<sequence>MLQGDAFAKIGSTTGTLYVANNLVAGHSYTFYVVARDAAGHTSAPSAPLTATAQQGLPTWSPSPSPSPSPRTSPSAGSACRVGYAVNDWGGGFTATVTVTNTGATGISGWTLGFAFPGDQRISPPGWSATWAQSGGAVTATNLDWNRSIAPGQSVQIGFNGAYTGANTRPAAFTLNGTTCATA</sequence>
<dbReference type="InterPro" id="IPR001919">
    <property type="entry name" value="CBD2"/>
</dbReference>
<gene>
    <name evidence="8" type="ORF">JOL79_14920</name>
</gene>
<dbReference type="SMART" id="SM00637">
    <property type="entry name" value="CBD_II"/>
    <property type="match status" value="1"/>
</dbReference>
<dbReference type="Gene3D" id="2.60.40.10">
    <property type="entry name" value="Immunoglobulins"/>
    <property type="match status" value="1"/>
</dbReference>
<dbReference type="InterPro" id="IPR036116">
    <property type="entry name" value="FN3_sf"/>
</dbReference>
<dbReference type="CDD" id="cd00063">
    <property type="entry name" value="FN3"/>
    <property type="match status" value="1"/>
</dbReference>
<dbReference type="PROSITE" id="PS50853">
    <property type="entry name" value="FN3"/>
    <property type="match status" value="1"/>
</dbReference>
<evidence type="ECO:0000313" key="9">
    <source>
        <dbReference type="Proteomes" id="UP000674234"/>
    </source>
</evidence>
<dbReference type="Gene3D" id="2.60.40.290">
    <property type="match status" value="1"/>
</dbReference>
<organism evidence="8 9">
    <name type="scientific">Microbispora oryzae</name>
    <dbReference type="NCBI Taxonomy" id="2806554"/>
    <lineage>
        <taxon>Bacteria</taxon>
        <taxon>Bacillati</taxon>
        <taxon>Actinomycetota</taxon>
        <taxon>Actinomycetes</taxon>
        <taxon>Streptosporangiales</taxon>
        <taxon>Streptosporangiaceae</taxon>
        <taxon>Microbispora</taxon>
    </lineage>
</organism>
<feature type="domain" description="CBM2" evidence="7">
    <location>
        <begin position="73"/>
        <end position="183"/>
    </location>
</feature>
<dbReference type="PROSITE" id="PS00561">
    <property type="entry name" value="CBM2_A"/>
    <property type="match status" value="1"/>
</dbReference>
<dbReference type="InterPro" id="IPR003961">
    <property type="entry name" value="FN3_dom"/>
</dbReference>
<dbReference type="InterPro" id="IPR008965">
    <property type="entry name" value="CBM2/CBM3_carb-bd_dom_sf"/>
</dbReference>
<dbReference type="InterPro" id="IPR012291">
    <property type="entry name" value="CBM2_carb-bd_dom_sf"/>
</dbReference>
<accession>A0A940WGI2</accession>
<protein>
    <submittedName>
        <fullName evidence="8">Cellulose-binding domain-containing protein</fullName>
    </submittedName>
</protein>
<keyword evidence="2" id="KW-0119">Carbohydrate metabolism</keyword>
<dbReference type="InterPro" id="IPR018366">
    <property type="entry name" value="CBM2_CS"/>
</dbReference>
<dbReference type="SUPFAM" id="SSF49265">
    <property type="entry name" value="Fibronectin type III"/>
    <property type="match status" value="1"/>
</dbReference>
<evidence type="ECO:0000256" key="3">
    <source>
        <dbReference type="ARBA" id="ARBA00023295"/>
    </source>
</evidence>
<dbReference type="GO" id="GO:0000272">
    <property type="term" value="P:polysaccharide catabolic process"/>
    <property type="evidence" value="ECO:0007669"/>
    <property type="project" value="UniProtKB-KW"/>
</dbReference>
<dbReference type="EMBL" id="JAFCNB010000007">
    <property type="protein sequence ID" value="MBP2705106.1"/>
    <property type="molecule type" value="Genomic_DNA"/>
</dbReference>
<reference evidence="8" key="1">
    <citation type="submission" date="2021-02" db="EMBL/GenBank/DDBJ databases">
        <title>Draft genome sequence of Microbispora sp. RL4-1S isolated from rice leaves in Thailand.</title>
        <authorList>
            <person name="Muangham S."/>
            <person name="Duangmal K."/>
        </authorList>
    </citation>
    <scope>NUCLEOTIDE SEQUENCE</scope>
    <source>
        <strain evidence="8">RL4-1S</strain>
    </source>
</reference>
<dbReference type="GO" id="GO:0030247">
    <property type="term" value="F:polysaccharide binding"/>
    <property type="evidence" value="ECO:0007669"/>
    <property type="project" value="UniProtKB-UniRule"/>
</dbReference>
<dbReference type="InterPro" id="IPR013783">
    <property type="entry name" value="Ig-like_fold"/>
</dbReference>
<evidence type="ECO:0000256" key="4">
    <source>
        <dbReference type="ARBA" id="ARBA00023326"/>
    </source>
</evidence>
<feature type="region of interest" description="Disordered" evidence="5">
    <location>
        <begin position="43"/>
        <end position="77"/>
    </location>
</feature>
<dbReference type="Proteomes" id="UP000674234">
    <property type="component" value="Unassembled WGS sequence"/>
</dbReference>
<evidence type="ECO:0000313" key="8">
    <source>
        <dbReference type="EMBL" id="MBP2705106.1"/>
    </source>
</evidence>
<dbReference type="SUPFAM" id="SSF49384">
    <property type="entry name" value="Carbohydrate-binding domain"/>
    <property type="match status" value="1"/>
</dbReference>
<evidence type="ECO:0000259" key="6">
    <source>
        <dbReference type="PROSITE" id="PS50853"/>
    </source>
</evidence>
<dbReference type="AlphaFoldDB" id="A0A940WGI2"/>
<feature type="compositionally biased region" description="Low complexity" evidence="5">
    <location>
        <begin position="43"/>
        <end position="60"/>
    </location>
</feature>
<evidence type="ECO:0000256" key="2">
    <source>
        <dbReference type="ARBA" id="ARBA00023277"/>
    </source>
</evidence>
<dbReference type="Pfam" id="PF00553">
    <property type="entry name" value="CBM_2"/>
    <property type="match status" value="1"/>
</dbReference>
<evidence type="ECO:0000256" key="1">
    <source>
        <dbReference type="ARBA" id="ARBA00022801"/>
    </source>
</evidence>
<dbReference type="PROSITE" id="PS51173">
    <property type="entry name" value="CBM2"/>
    <property type="match status" value="1"/>
</dbReference>
<evidence type="ECO:0000259" key="7">
    <source>
        <dbReference type="PROSITE" id="PS51173"/>
    </source>
</evidence>
<feature type="domain" description="Fibronectin type-III" evidence="6">
    <location>
        <begin position="1"/>
        <end position="56"/>
    </location>
</feature>
<keyword evidence="1" id="KW-0378">Hydrolase</keyword>
<comment type="caution">
    <text evidence="8">The sequence shown here is derived from an EMBL/GenBank/DDBJ whole genome shotgun (WGS) entry which is preliminary data.</text>
</comment>
<name>A0A940WGI2_9ACTN</name>
<keyword evidence="9" id="KW-1185">Reference proteome</keyword>
<proteinExistence type="predicted"/>
<keyword evidence="4" id="KW-0624">Polysaccharide degradation</keyword>